<name>A0ABR4BXW9_9HELO</name>
<organism evidence="9 10">
    <name type="scientific">Oculimacula yallundae</name>
    <dbReference type="NCBI Taxonomy" id="86028"/>
    <lineage>
        <taxon>Eukaryota</taxon>
        <taxon>Fungi</taxon>
        <taxon>Dikarya</taxon>
        <taxon>Ascomycota</taxon>
        <taxon>Pezizomycotina</taxon>
        <taxon>Leotiomycetes</taxon>
        <taxon>Helotiales</taxon>
        <taxon>Ploettnerulaceae</taxon>
        <taxon>Oculimacula</taxon>
    </lineage>
</organism>
<evidence type="ECO:0000256" key="1">
    <source>
        <dbReference type="ARBA" id="ARBA00004141"/>
    </source>
</evidence>
<keyword evidence="4 7" id="KW-0472">Membrane</keyword>
<evidence type="ECO:0000256" key="4">
    <source>
        <dbReference type="ARBA" id="ARBA00023136"/>
    </source>
</evidence>
<evidence type="ECO:0000256" key="7">
    <source>
        <dbReference type="SAM" id="Phobius"/>
    </source>
</evidence>
<dbReference type="EMBL" id="JAZHXI010000017">
    <property type="protein sequence ID" value="KAL2062515.1"/>
    <property type="molecule type" value="Genomic_DNA"/>
</dbReference>
<comment type="subcellular location">
    <subcellularLocation>
        <location evidence="1">Membrane</location>
        <topology evidence="1">Multi-pass membrane protein</topology>
    </subcellularLocation>
</comment>
<feature type="compositionally biased region" description="Polar residues" evidence="6">
    <location>
        <begin position="316"/>
        <end position="332"/>
    </location>
</feature>
<comment type="caution">
    <text evidence="9">The sequence shown here is derived from an EMBL/GenBank/DDBJ whole genome shotgun (WGS) entry which is preliminary data.</text>
</comment>
<evidence type="ECO:0000256" key="3">
    <source>
        <dbReference type="ARBA" id="ARBA00022989"/>
    </source>
</evidence>
<dbReference type="InterPro" id="IPR052337">
    <property type="entry name" value="SAT4-like"/>
</dbReference>
<evidence type="ECO:0000259" key="8">
    <source>
        <dbReference type="Pfam" id="PF20684"/>
    </source>
</evidence>
<dbReference type="Pfam" id="PF20684">
    <property type="entry name" value="Fung_rhodopsin"/>
    <property type="match status" value="1"/>
</dbReference>
<feature type="transmembrane region" description="Helical" evidence="7">
    <location>
        <begin position="106"/>
        <end position="128"/>
    </location>
</feature>
<feature type="transmembrane region" description="Helical" evidence="7">
    <location>
        <begin position="27"/>
        <end position="49"/>
    </location>
</feature>
<feature type="transmembrane region" description="Helical" evidence="7">
    <location>
        <begin position="187"/>
        <end position="213"/>
    </location>
</feature>
<feature type="domain" description="Rhodopsin" evidence="8">
    <location>
        <begin position="45"/>
        <end position="288"/>
    </location>
</feature>
<sequence length="396" mass="44252">MSSLTAARPTLSPEHQAARDAETNLPFILGITMTFHALALTAVFMRMYVRTFMVKVMGLDDYTVIAAMVCAIGGMVTIAIEATLGLGRHQDLIPKAELQQFKKTNFFYTLISAILGLNMVKISVAFLLMRFVHHRWSKICLWTVIIFMSIYVFICWGTVIFLCRPVAAFWNSDLRKLPTTKCYSIVIFSKIGLANTGINIFTDVLLATIPVPIIWKLQINRRQKIALIGVLSLGYAAVAMGIIKTSYQVSLPRTPDQTFHQGIQTWGFLQLNISIIAACMPALRPLFRFLADTITTRNRTRSKSTPHSGYFRHTDSTNSGTGMEGGRQSQHNLELGDYPTTDTKSKSDCKGENITLVTTKIDNYSIAFPNRNDSQETILPIQGSDVIVRTTEFTVM</sequence>
<gene>
    <name evidence="9" type="ORF">VTL71DRAFT_6781</name>
</gene>
<dbReference type="Proteomes" id="UP001595075">
    <property type="component" value="Unassembled WGS sequence"/>
</dbReference>
<dbReference type="PANTHER" id="PTHR33048">
    <property type="entry name" value="PTH11-LIKE INTEGRAL MEMBRANE PROTEIN (AFU_ORTHOLOGUE AFUA_5G11245)"/>
    <property type="match status" value="1"/>
</dbReference>
<evidence type="ECO:0000313" key="10">
    <source>
        <dbReference type="Proteomes" id="UP001595075"/>
    </source>
</evidence>
<evidence type="ECO:0000256" key="6">
    <source>
        <dbReference type="SAM" id="MobiDB-lite"/>
    </source>
</evidence>
<reference evidence="9 10" key="1">
    <citation type="journal article" date="2024" name="Commun. Biol.">
        <title>Comparative genomic analysis of thermophilic fungi reveals convergent evolutionary adaptations and gene losses.</title>
        <authorList>
            <person name="Steindorff A.S."/>
            <person name="Aguilar-Pontes M.V."/>
            <person name="Robinson A.J."/>
            <person name="Andreopoulos B."/>
            <person name="LaButti K."/>
            <person name="Kuo A."/>
            <person name="Mondo S."/>
            <person name="Riley R."/>
            <person name="Otillar R."/>
            <person name="Haridas S."/>
            <person name="Lipzen A."/>
            <person name="Grimwood J."/>
            <person name="Schmutz J."/>
            <person name="Clum A."/>
            <person name="Reid I.D."/>
            <person name="Moisan M.C."/>
            <person name="Butler G."/>
            <person name="Nguyen T.T.M."/>
            <person name="Dewar K."/>
            <person name="Conant G."/>
            <person name="Drula E."/>
            <person name="Henrissat B."/>
            <person name="Hansel C."/>
            <person name="Singer S."/>
            <person name="Hutchinson M.I."/>
            <person name="de Vries R.P."/>
            <person name="Natvig D.O."/>
            <person name="Powell A.J."/>
            <person name="Tsang A."/>
            <person name="Grigoriev I.V."/>
        </authorList>
    </citation>
    <scope>NUCLEOTIDE SEQUENCE [LARGE SCALE GENOMIC DNA]</scope>
    <source>
        <strain evidence="9 10">CBS 494.80</strain>
    </source>
</reference>
<keyword evidence="3 7" id="KW-1133">Transmembrane helix</keyword>
<dbReference type="InterPro" id="IPR049326">
    <property type="entry name" value="Rhodopsin_dom_fungi"/>
</dbReference>
<proteinExistence type="inferred from homology"/>
<feature type="transmembrane region" description="Helical" evidence="7">
    <location>
        <begin position="263"/>
        <end position="283"/>
    </location>
</feature>
<accession>A0ABR4BXW9</accession>
<feature type="transmembrane region" description="Helical" evidence="7">
    <location>
        <begin position="225"/>
        <end position="243"/>
    </location>
</feature>
<comment type="similarity">
    <text evidence="5">Belongs to the SAT4 family.</text>
</comment>
<feature type="region of interest" description="Disordered" evidence="6">
    <location>
        <begin position="300"/>
        <end position="347"/>
    </location>
</feature>
<feature type="transmembrane region" description="Helical" evidence="7">
    <location>
        <begin position="140"/>
        <end position="167"/>
    </location>
</feature>
<keyword evidence="2 7" id="KW-0812">Transmembrane</keyword>
<evidence type="ECO:0000256" key="2">
    <source>
        <dbReference type="ARBA" id="ARBA00022692"/>
    </source>
</evidence>
<evidence type="ECO:0000313" key="9">
    <source>
        <dbReference type="EMBL" id="KAL2062515.1"/>
    </source>
</evidence>
<dbReference type="PANTHER" id="PTHR33048:SF167">
    <property type="entry name" value="INTEGRAL MEMBRANE PROTEIN"/>
    <property type="match status" value="1"/>
</dbReference>
<feature type="transmembrane region" description="Helical" evidence="7">
    <location>
        <begin position="61"/>
        <end position="86"/>
    </location>
</feature>
<evidence type="ECO:0000256" key="5">
    <source>
        <dbReference type="ARBA" id="ARBA00038359"/>
    </source>
</evidence>
<protein>
    <recommendedName>
        <fullName evidence="8">Rhodopsin domain-containing protein</fullName>
    </recommendedName>
</protein>
<keyword evidence="10" id="KW-1185">Reference proteome</keyword>